<dbReference type="Proteomes" id="UP000005870">
    <property type="component" value="Chromosome"/>
</dbReference>
<name>G7UUQ4_PSEUP</name>
<dbReference type="AlphaFoldDB" id="G7UUQ4"/>
<dbReference type="OrthoDB" id="5986765at2"/>
<organism evidence="1 2">
    <name type="scientific">Pseudoxanthomonas spadix (strain BD-a59)</name>
    <dbReference type="NCBI Taxonomy" id="1045855"/>
    <lineage>
        <taxon>Bacteria</taxon>
        <taxon>Pseudomonadati</taxon>
        <taxon>Pseudomonadota</taxon>
        <taxon>Gammaproteobacteria</taxon>
        <taxon>Lysobacterales</taxon>
        <taxon>Lysobacteraceae</taxon>
        <taxon>Pseudoxanthomonas</taxon>
    </lineage>
</organism>
<sequence>METRYFVAQDSTGERRRVRILPSDHDAGAAGHPAHLYALDDGTPVRRVDNDTFQIVSSGAYVTLVRD</sequence>
<accession>G7UUQ4</accession>
<dbReference type="HOGENOM" id="CLU_2809312_0_0_6"/>
<evidence type="ECO:0000313" key="2">
    <source>
        <dbReference type="Proteomes" id="UP000005870"/>
    </source>
</evidence>
<proteinExistence type="predicted"/>
<evidence type="ECO:0000313" key="1">
    <source>
        <dbReference type="EMBL" id="AER57527.1"/>
    </source>
</evidence>
<dbReference type="RefSeq" id="WP_014161700.1">
    <property type="nucleotide sequence ID" value="NC_016147.2"/>
</dbReference>
<gene>
    <name evidence="1" type="ordered locus">DSC_14415</name>
</gene>
<dbReference type="EMBL" id="CP003093">
    <property type="protein sequence ID" value="AER57527.1"/>
    <property type="molecule type" value="Genomic_DNA"/>
</dbReference>
<protein>
    <submittedName>
        <fullName evidence="1">Uncharacterized protein</fullName>
    </submittedName>
</protein>
<dbReference type="KEGG" id="psd:DSC_14415"/>
<keyword evidence="2" id="KW-1185">Reference proteome</keyword>
<reference evidence="1 2" key="1">
    <citation type="journal article" date="2012" name="J. Bacteriol.">
        <title>Complete Genome Sequence of the BTEX-Degrading Bacterium Pseudoxanthomonas spadix BD-a59.</title>
        <authorList>
            <person name="Lee S.H."/>
            <person name="Jin H.M."/>
            <person name="Lee H.J."/>
            <person name="Kim J.M."/>
            <person name="Jeon C.O."/>
        </authorList>
    </citation>
    <scope>NUCLEOTIDE SEQUENCE [LARGE SCALE GENOMIC DNA]</scope>
    <source>
        <strain evidence="1 2">BD-a59</strain>
    </source>
</reference>